<organism evidence="1 2">
    <name type="scientific">Devosia algicola</name>
    <dbReference type="NCBI Taxonomy" id="3026418"/>
    <lineage>
        <taxon>Bacteria</taxon>
        <taxon>Pseudomonadati</taxon>
        <taxon>Pseudomonadota</taxon>
        <taxon>Alphaproteobacteria</taxon>
        <taxon>Hyphomicrobiales</taxon>
        <taxon>Devosiaceae</taxon>
        <taxon>Devosia</taxon>
    </lineage>
</organism>
<keyword evidence="2" id="KW-1185">Reference proteome</keyword>
<dbReference type="Proteomes" id="UP001220530">
    <property type="component" value="Chromosome"/>
</dbReference>
<name>A0ABY7YKC7_9HYPH</name>
<dbReference type="EMBL" id="CP118246">
    <property type="protein sequence ID" value="WDR01618.1"/>
    <property type="molecule type" value="Genomic_DNA"/>
</dbReference>
<proteinExistence type="predicted"/>
<protein>
    <submittedName>
        <fullName evidence="1">Uncharacterized protein</fullName>
    </submittedName>
</protein>
<reference evidence="1 2" key="1">
    <citation type="submission" date="2023-02" db="EMBL/GenBank/DDBJ databases">
        <title>Devosia algicola sp. nov., isolated from the phycosphere of marine algae.</title>
        <authorList>
            <person name="Kim J.M."/>
            <person name="Lee J.K."/>
            <person name="Choi B.J."/>
            <person name="Bayburt H."/>
            <person name="Jeon C.O."/>
        </authorList>
    </citation>
    <scope>NUCLEOTIDE SEQUENCE [LARGE SCALE GENOMIC DNA]</scope>
    <source>
        <strain evidence="1 2">G20-9</strain>
    </source>
</reference>
<evidence type="ECO:0000313" key="1">
    <source>
        <dbReference type="EMBL" id="WDR01618.1"/>
    </source>
</evidence>
<evidence type="ECO:0000313" key="2">
    <source>
        <dbReference type="Proteomes" id="UP001220530"/>
    </source>
</evidence>
<dbReference type="RefSeq" id="WP_282218028.1">
    <property type="nucleotide sequence ID" value="NZ_CP118246.1"/>
</dbReference>
<sequence>MRDKRDYPKKEKPSELVEFTGLFWLREHATTDTDTRSKLLFSLGGMAMAGCIARAMQHLKEPQGCRKFIDPKGKAATLRSVTAS</sequence>
<accession>A0ABY7YKC7</accession>
<gene>
    <name evidence="1" type="ORF">PSQ19_12655</name>
</gene>